<evidence type="ECO:0000256" key="1">
    <source>
        <dbReference type="SAM" id="Phobius"/>
    </source>
</evidence>
<dbReference type="Proteomes" id="UP000198384">
    <property type="component" value="Unassembled WGS sequence"/>
</dbReference>
<protein>
    <recommendedName>
        <fullName evidence="4">Amino acid permease</fullName>
    </recommendedName>
</protein>
<dbReference type="InterPro" id="IPR024294">
    <property type="entry name" value="DUF3810"/>
</dbReference>
<dbReference type="EMBL" id="FZNT01000001">
    <property type="protein sequence ID" value="SNR33123.1"/>
    <property type="molecule type" value="Genomic_DNA"/>
</dbReference>
<dbReference type="OrthoDB" id="1048788at2"/>
<dbReference type="Pfam" id="PF12725">
    <property type="entry name" value="DUF3810"/>
    <property type="match status" value="1"/>
</dbReference>
<feature type="transmembrane region" description="Helical" evidence="1">
    <location>
        <begin position="92"/>
        <end position="112"/>
    </location>
</feature>
<proteinExistence type="predicted"/>
<gene>
    <name evidence="2" type="ORF">SAMN06265371_101353</name>
</gene>
<organism evidence="2 3">
    <name type="scientific">Lutibacter agarilyticus</name>
    <dbReference type="NCBI Taxonomy" id="1109740"/>
    <lineage>
        <taxon>Bacteria</taxon>
        <taxon>Pseudomonadati</taxon>
        <taxon>Bacteroidota</taxon>
        <taxon>Flavobacteriia</taxon>
        <taxon>Flavobacteriales</taxon>
        <taxon>Flavobacteriaceae</taxon>
        <taxon>Lutibacter</taxon>
    </lineage>
</organism>
<name>A0A238VHH0_9FLAO</name>
<evidence type="ECO:0008006" key="4">
    <source>
        <dbReference type="Google" id="ProtNLM"/>
    </source>
</evidence>
<sequence>MKVEKTTKILTILLVMQWAFVQIIAQYPSFVEKYYANGLYVYISNLLRFVLGWVPFSIGDFIYTFLIFYILKSIFIATKKRKINFKKTFFKTGAILSILFFFFHLNWGLNYFRTPLFERLNFNKTTYSNTELIEFTETLITKINTVHTLITQNDTLVVAIPFTKNEIKQIASNSYKELEKIHPEFNYKNTSIKSSLFSLPLTYMGFAGYISPLTNEAQVNYLIPKNNYPATSCHEIAHQLGIASEKEANFVGYLAATTSKNKYVNYSGYLMALRYCLFEIYRKQPEKFEALKQTLNKGILKDIQNSQKFWQSYQNWSEQFFKIFYDSYLKANKQQYGINGYNKVVLLLINYHSTKEI</sequence>
<keyword evidence="1" id="KW-1133">Transmembrane helix</keyword>
<accession>A0A238VHH0</accession>
<feature type="transmembrane region" description="Helical" evidence="1">
    <location>
        <begin position="49"/>
        <end position="71"/>
    </location>
</feature>
<keyword evidence="1" id="KW-0812">Transmembrane</keyword>
<dbReference type="AlphaFoldDB" id="A0A238VHH0"/>
<dbReference type="RefSeq" id="WP_089380009.1">
    <property type="nucleotide sequence ID" value="NZ_FZNT01000001.1"/>
</dbReference>
<evidence type="ECO:0000313" key="3">
    <source>
        <dbReference type="Proteomes" id="UP000198384"/>
    </source>
</evidence>
<keyword evidence="1" id="KW-0472">Membrane</keyword>
<reference evidence="2 3" key="1">
    <citation type="submission" date="2017-06" db="EMBL/GenBank/DDBJ databases">
        <authorList>
            <person name="Kim H.J."/>
            <person name="Triplett B.A."/>
        </authorList>
    </citation>
    <scope>NUCLEOTIDE SEQUENCE [LARGE SCALE GENOMIC DNA]</scope>
    <source>
        <strain evidence="2 3">DSM 29150</strain>
    </source>
</reference>
<keyword evidence="3" id="KW-1185">Reference proteome</keyword>
<evidence type="ECO:0000313" key="2">
    <source>
        <dbReference type="EMBL" id="SNR33123.1"/>
    </source>
</evidence>